<organism evidence="1 2">
    <name type="scientific">Rhizobium subbaraonis</name>
    <dbReference type="NCBI Taxonomy" id="908946"/>
    <lineage>
        <taxon>Bacteria</taxon>
        <taxon>Pseudomonadati</taxon>
        <taxon>Pseudomonadota</taxon>
        <taxon>Alphaproteobacteria</taxon>
        <taxon>Hyphomicrobiales</taxon>
        <taxon>Rhizobiaceae</taxon>
        <taxon>Rhizobium/Agrobacterium group</taxon>
        <taxon>Rhizobium</taxon>
    </lineage>
</organism>
<dbReference type="OrthoDB" id="7220707at2"/>
<dbReference type="AlphaFoldDB" id="A0A285UPS4"/>
<dbReference type="Proteomes" id="UP000219167">
    <property type="component" value="Unassembled WGS sequence"/>
</dbReference>
<dbReference type="EMBL" id="OBQD01000011">
    <property type="protein sequence ID" value="SOC43822.1"/>
    <property type="molecule type" value="Genomic_DNA"/>
</dbReference>
<dbReference type="RefSeq" id="WP_097141333.1">
    <property type="nucleotide sequence ID" value="NZ_OBQD01000011.1"/>
</dbReference>
<evidence type="ECO:0000313" key="1">
    <source>
        <dbReference type="EMBL" id="SOC43822.1"/>
    </source>
</evidence>
<accession>A0A285UPS4</accession>
<gene>
    <name evidence="1" type="ORF">SAMN05892877_111242</name>
</gene>
<proteinExistence type="predicted"/>
<keyword evidence="2" id="KW-1185">Reference proteome</keyword>
<evidence type="ECO:0000313" key="2">
    <source>
        <dbReference type="Proteomes" id="UP000219167"/>
    </source>
</evidence>
<reference evidence="1 2" key="1">
    <citation type="submission" date="2017-08" db="EMBL/GenBank/DDBJ databases">
        <authorList>
            <person name="de Groot N.N."/>
        </authorList>
    </citation>
    <scope>NUCLEOTIDE SEQUENCE [LARGE SCALE GENOMIC DNA]</scope>
    <source>
        <strain evidence="1 2">JC85</strain>
    </source>
</reference>
<protein>
    <submittedName>
        <fullName evidence="1">Uncharacterized protein</fullName>
    </submittedName>
</protein>
<name>A0A285UPS4_9HYPH</name>
<sequence>MVTYFVVQSFQRGKKGMLIADQPKQARDRAHCEYLAERLAASAASVVAFSRTGEPETGAWDDAVVLAVHGELPAELLELAG</sequence>